<reference evidence="1" key="1">
    <citation type="submission" date="2019-02" db="EMBL/GenBank/DDBJ databases">
        <authorList>
            <person name="Gruber-Vodicka R. H."/>
            <person name="Seah K. B. B."/>
        </authorList>
    </citation>
    <scope>NUCLEOTIDE SEQUENCE</scope>
    <source>
        <strain evidence="1">BECK_BZ131</strain>
    </source>
</reference>
<protein>
    <recommendedName>
        <fullName evidence="2">DUF2442 domain-containing protein</fullName>
    </recommendedName>
</protein>
<dbReference type="EMBL" id="CAADFE010000148">
    <property type="protein sequence ID" value="VFJ77909.1"/>
    <property type="molecule type" value="Genomic_DNA"/>
</dbReference>
<dbReference type="Gene3D" id="3.30.2020.10">
    <property type="entry name" value="NE0471-like N-terminal domain"/>
    <property type="match status" value="1"/>
</dbReference>
<proteinExistence type="predicted"/>
<dbReference type="AlphaFoldDB" id="A0A450U3Z8"/>
<dbReference type="InterPro" id="IPR018841">
    <property type="entry name" value="DUF2442"/>
</dbReference>
<organism evidence="1">
    <name type="scientific">Candidatus Kentrum sp. FW</name>
    <dbReference type="NCBI Taxonomy" id="2126338"/>
    <lineage>
        <taxon>Bacteria</taxon>
        <taxon>Pseudomonadati</taxon>
        <taxon>Pseudomonadota</taxon>
        <taxon>Gammaproteobacteria</taxon>
        <taxon>Candidatus Kentrum</taxon>
    </lineage>
</organism>
<dbReference type="InterPro" id="IPR036782">
    <property type="entry name" value="NE0471-like_N"/>
</dbReference>
<evidence type="ECO:0008006" key="2">
    <source>
        <dbReference type="Google" id="ProtNLM"/>
    </source>
</evidence>
<gene>
    <name evidence="1" type="ORF">BECKFW1821C_GA0114237_11489</name>
</gene>
<name>A0A450U3Z8_9GAMM</name>
<sequence length="95" mass="11362">MLSINDAKYAGEYNIRLAFNNGMNGTANLKKTVFSDKREIFLELREKSKFQNFKVEHDTVVWFNELDLAPEFLYFLTFKEDEKFQDQFRSWGYIA</sequence>
<accession>A0A450U3Z8</accession>
<evidence type="ECO:0000313" key="1">
    <source>
        <dbReference type="EMBL" id="VFJ77909.1"/>
    </source>
</evidence>
<dbReference type="Pfam" id="PF10387">
    <property type="entry name" value="DUF2442"/>
    <property type="match status" value="1"/>
</dbReference>
<dbReference type="SUPFAM" id="SSF143880">
    <property type="entry name" value="NE0471 N-terminal domain-like"/>
    <property type="match status" value="1"/>
</dbReference>